<sequence>MVEFETLHIRIKTIDDGGNVGMSRSKSKSREESHTIHDPSIVRAKGCGKRLKISKEKSLSKNIRQCSAYGQNGHNKRTCPKMNYRSNMDMYQPDMNDYACMRDVGCGKR</sequence>
<dbReference type="AlphaFoldDB" id="A0ABD1RFS9"/>
<evidence type="ECO:0000256" key="1">
    <source>
        <dbReference type="SAM" id="MobiDB-lite"/>
    </source>
</evidence>
<evidence type="ECO:0000313" key="2">
    <source>
        <dbReference type="EMBL" id="KAL2487275.1"/>
    </source>
</evidence>
<accession>A0ABD1RFS9</accession>
<organism evidence="2 3">
    <name type="scientific">Abeliophyllum distichum</name>
    <dbReference type="NCBI Taxonomy" id="126358"/>
    <lineage>
        <taxon>Eukaryota</taxon>
        <taxon>Viridiplantae</taxon>
        <taxon>Streptophyta</taxon>
        <taxon>Embryophyta</taxon>
        <taxon>Tracheophyta</taxon>
        <taxon>Spermatophyta</taxon>
        <taxon>Magnoliopsida</taxon>
        <taxon>eudicotyledons</taxon>
        <taxon>Gunneridae</taxon>
        <taxon>Pentapetalae</taxon>
        <taxon>asterids</taxon>
        <taxon>lamiids</taxon>
        <taxon>Lamiales</taxon>
        <taxon>Oleaceae</taxon>
        <taxon>Forsythieae</taxon>
        <taxon>Abeliophyllum</taxon>
    </lineage>
</organism>
<protein>
    <submittedName>
        <fullName evidence="2">Protein FAR1-RELATED SEQUENCE</fullName>
    </submittedName>
</protein>
<gene>
    <name evidence="2" type="ORF">Adt_32031</name>
</gene>
<comment type="caution">
    <text evidence="2">The sequence shown here is derived from an EMBL/GenBank/DDBJ whole genome shotgun (WGS) entry which is preliminary data.</text>
</comment>
<feature type="region of interest" description="Disordered" evidence="1">
    <location>
        <begin position="16"/>
        <end position="37"/>
    </location>
</feature>
<dbReference type="Proteomes" id="UP001604336">
    <property type="component" value="Unassembled WGS sequence"/>
</dbReference>
<dbReference type="EMBL" id="JBFOLK010000009">
    <property type="protein sequence ID" value="KAL2487275.1"/>
    <property type="molecule type" value="Genomic_DNA"/>
</dbReference>
<evidence type="ECO:0000313" key="3">
    <source>
        <dbReference type="Proteomes" id="UP001604336"/>
    </source>
</evidence>
<keyword evidence="3" id="KW-1185">Reference proteome</keyword>
<reference evidence="3" key="1">
    <citation type="submission" date="2024-07" db="EMBL/GenBank/DDBJ databases">
        <title>Two chromosome-level genome assemblies of Korean endemic species Abeliophyllum distichum and Forsythia ovata (Oleaceae).</title>
        <authorList>
            <person name="Jang H."/>
        </authorList>
    </citation>
    <scope>NUCLEOTIDE SEQUENCE [LARGE SCALE GENOMIC DNA]</scope>
</reference>
<name>A0ABD1RFS9_9LAMI</name>
<proteinExistence type="predicted"/>
<feature type="compositionally biased region" description="Basic and acidic residues" evidence="1">
    <location>
        <begin position="28"/>
        <end position="37"/>
    </location>
</feature>